<reference evidence="4" key="1">
    <citation type="journal article" date="2020" name="Nat. Ecol. Evol.">
        <title>Deeply conserved synteny resolves early events in vertebrate evolution.</title>
        <authorList>
            <person name="Simakov O."/>
            <person name="Marletaz F."/>
            <person name="Yue J.X."/>
            <person name="O'Connell B."/>
            <person name="Jenkins J."/>
            <person name="Brandt A."/>
            <person name="Calef R."/>
            <person name="Tung C.H."/>
            <person name="Huang T.K."/>
            <person name="Schmutz J."/>
            <person name="Satoh N."/>
            <person name="Yu J.K."/>
            <person name="Putnam N.H."/>
            <person name="Green R.E."/>
            <person name="Rokhsar D.S."/>
        </authorList>
    </citation>
    <scope>NUCLEOTIDE SEQUENCE [LARGE SCALE GENOMIC DNA]</scope>
    <source>
        <strain evidence="4">S238N-H82</strain>
    </source>
</reference>
<dbReference type="GO" id="GO:0007165">
    <property type="term" value="P:signal transduction"/>
    <property type="evidence" value="ECO:0007669"/>
    <property type="project" value="InterPro"/>
</dbReference>
<dbReference type="SMART" id="SM00005">
    <property type="entry name" value="DEATH"/>
    <property type="match status" value="1"/>
</dbReference>
<keyword evidence="4" id="KW-1185">Reference proteome</keyword>
<keyword evidence="1" id="KW-0175">Coiled coil</keyword>
<proteinExistence type="predicted"/>
<feature type="region of interest" description="Disordered" evidence="2">
    <location>
        <begin position="1"/>
        <end position="29"/>
    </location>
</feature>
<evidence type="ECO:0000313" key="5">
    <source>
        <dbReference type="RefSeq" id="XP_035677368.1"/>
    </source>
</evidence>
<dbReference type="CDD" id="cd01670">
    <property type="entry name" value="Death"/>
    <property type="match status" value="1"/>
</dbReference>
<evidence type="ECO:0000256" key="2">
    <source>
        <dbReference type="SAM" id="MobiDB-lite"/>
    </source>
</evidence>
<evidence type="ECO:0000259" key="3">
    <source>
        <dbReference type="PROSITE" id="PS50017"/>
    </source>
</evidence>
<dbReference type="AlphaFoldDB" id="A0A9J7L737"/>
<dbReference type="PANTHER" id="PTHR15077">
    <property type="entry name" value="FAS-ASSOCIATING DEATH DOMAIN-CONTAINING PROTEIN FADD"/>
    <property type="match status" value="1"/>
</dbReference>
<feature type="compositionally biased region" description="Basic and acidic residues" evidence="2">
    <location>
        <begin position="575"/>
        <end position="599"/>
    </location>
</feature>
<dbReference type="Pfam" id="PF00531">
    <property type="entry name" value="Death"/>
    <property type="match status" value="1"/>
</dbReference>
<organism evidence="4 5">
    <name type="scientific">Branchiostoma floridae</name>
    <name type="common">Florida lancelet</name>
    <name type="synonym">Amphioxus</name>
    <dbReference type="NCBI Taxonomy" id="7739"/>
    <lineage>
        <taxon>Eukaryota</taxon>
        <taxon>Metazoa</taxon>
        <taxon>Chordata</taxon>
        <taxon>Cephalochordata</taxon>
        <taxon>Leptocardii</taxon>
        <taxon>Amphioxiformes</taxon>
        <taxon>Branchiostomatidae</taxon>
        <taxon>Branchiostoma</taxon>
    </lineage>
</organism>
<feature type="compositionally biased region" description="Polar residues" evidence="2">
    <location>
        <begin position="1"/>
        <end position="10"/>
    </location>
</feature>
<dbReference type="InterPro" id="IPR011029">
    <property type="entry name" value="DEATH-like_dom_sf"/>
</dbReference>
<protein>
    <submittedName>
        <fullName evidence="5">Uncharacterized protein LOC118416379</fullName>
    </submittedName>
</protein>
<dbReference type="KEGG" id="bfo:118416379"/>
<dbReference type="RefSeq" id="XP_035677368.1">
    <property type="nucleotide sequence ID" value="XM_035821475.1"/>
</dbReference>
<gene>
    <name evidence="5" type="primary">LOC118416379</name>
</gene>
<feature type="coiled-coil region" evidence="1">
    <location>
        <begin position="355"/>
        <end position="417"/>
    </location>
</feature>
<feature type="region of interest" description="Disordered" evidence="2">
    <location>
        <begin position="570"/>
        <end position="614"/>
    </location>
</feature>
<dbReference type="Gene3D" id="1.10.533.10">
    <property type="entry name" value="Death Domain, Fas"/>
    <property type="match status" value="1"/>
</dbReference>
<dbReference type="InterPro" id="IPR000488">
    <property type="entry name" value="Death_dom"/>
</dbReference>
<dbReference type="Proteomes" id="UP000001554">
    <property type="component" value="Chromosome 5"/>
</dbReference>
<dbReference type="SUPFAM" id="SSF47986">
    <property type="entry name" value="DEATH domain"/>
    <property type="match status" value="1"/>
</dbReference>
<dbReference type="PROSITE" id="PS50017">
    <property type="entry name" value="DEATH_DOMAIN"/>
    <property type="match status" value="1"/>
</dbReference>
<dbReference type="InterPro" id="IPR016729">
    <property type="entry name" value="FADD"/>
</dbReference>
<evidence type="ECO:0000256" key="1">
    <source>
        <dbReference type="SAM" id="Coils"/>
    </source>
</evidence>
<feature type="domain" description="Death" evidence="3">
    <location>
        <begin position="40"/>
        <end position="123"/>
    </location>
</feature>
<dbReference type="PANTHER" id="PTHR15077:SF9">
    <property type="entry name" value="C-TERMINAL OF ROC (COR) DOMAIN-CONTAINING PROTEIN"/>
    <property type="match status" value="1"/>
</dbReference>
<reference evidence="5" key="2">
    <citation type="submission" date="2025-08" db="UniProtKB">
        <authorList>
            <consortium name="RefSeq"/>
        </authorList>
    </citation>
    <scope>IDENTIFICATION</scope>
    <source>
        <strain evidence="5">S238N-H82</strain>
        <tissue evidence="5">Testes</tissue>
    </source>
</reference>
<evidence type="ECO:0000313" key="4">
    <source>
        <dbReference type="Proteomes" id="UP000001554"/>
    </source>
</evidence>
<dbReference type="GeneID" id="118416379"/>
<name>A0A9J7L737_BRAFL</name>
<accession>A0A9J7L737</accession>
<sequence>MAEDTSQPSSGPKKRKSENGDKLQVSRKAHLTSGSAMEGIAKYFFFIMDEVSSDWRKLAFLLGFGRSERENINERNRDDKHRCMDLLEEWHNRIGREATVEVLMEALSEANLQRIVDSLKNKYPELRSSAPVLPVRAELGMVPQKSDQGSTELTYEIMNRLWEMHRDLFTAEVLMDDERRSQAKKVFLEQKAFLIEHMRGSVIFLLTFLRQTDVDRFYHNHYRVGEGSLSQQLSHILISDELQRKVKGAQLIVRLQVKHEDYVRVRNRLGRGLDRTTSIDNILALPAPSRRVDHFCVRGLDLAIVRGGNQSCTESTDDVTAMNFTAREVQTVLQTGRKKSQQQMEGRLQVTRGELQTERQESKTLKKAVTTLTQEMEKAEKIVLEQTTMREEMQKAKDEAEVMCSSLQKTISTLEEKDKMSQRTLQKQNQEIKQMLETKKSSDVEIGELTAENTKLISQLTDIPRLREEIQGLREKDETSQKFLSEQRMEIRRLQETIRNKEEIINRMEEQINTARQQTEAMVQSLRKGITRLEEEKKGAQKILQTNESEIQQLQEVNKSMAAQIEELLSAKQPVEGKGEEGDCEKKEGPEKGETKTGLELEGQAIRNVNQAGA</sequence>
<dbReference type="OrthoDB" id="5953486at2759"/>